<feature type="signal peptide" evidence="2">
    <location>
        <begin position="1"/>
        <end position="20"/>
    </location>
</feature>
<evidence type="ECO:0000256" key="1">
    <source>
        <dbReference type="ARBA" id="ARBA00022729"/>
    </source>
</evidence>
<dbReference type="Gene3D" id="2.40.160.20">
    <property type="match status" value="1"/>
</dbReference>
<dbReference type="SUPFAM" id="SSF56925">
    <property type="entry name" value="OMPA-like"/>
    <property type="match status" value="1"/>
</dbReference>
<evidence type="ECO:0000313" key="7">
    <source>
        <dbReference type="Proteomes" id="UP000251942"/>
    </source>
</evidence>
<name>A0A0W0TH34_9GAMM</name>
<keyword evidence="6" id="KW-1185">Reference proteome</keyword>
<gene>
    <name evidence="4" type="ORF">Lfee_2542</name>
    <name evidence="5" type="ORF">NCTC12022_02795</name>
</gene>
<dbReference type="PATRIC" id="fig|453.4.peg.2786"/>
<feature type="chain" id="PRO_5033244528" description="Outer membrane protein beta-barrel domain-containing protein" evidence="2">
    <location>
        <begin position="21"/>
        <end position="202"/>
    </location>
</feature>
<evidence type="ECO:0000313" key="6">
    <source>
        <dbReference type="Proteomes" id="UP000054698"/>
    </source>
</evidence>
<evidence type="ECO:0000313" key="5">
    <source>
        <dbReference type="EMBL" id="SPX62038.1"/>
    </source>
</evidence>
<feature type="domain" description="Outer membrane protein beta-barrel" evidence="3">
    <location>
        <begin position="6"/>
        <end position="201"/>
    </location>
</feature>
<organism evidence="4 6">
    <name type="scientific">Legionella feeleii</name>
    <dbReference type="NCBI Taxonomy" id="453"/>
    <lineage>
        <taxon>Bacteria</taxon>
        <taxon>Pseudomonadati</taxon>
        <taxon>Pseudomonadota</taxon>
        <taxon>Gammaproteobacteria</taxon>
        <taxon>Legionellales</taxon>
        <taxon>Legionellaceae</taxon>
        <taxon>Legionella</taxon>
    </lineage>
</organism>
<proteinExistence type="predicted"/>
<reference evidence="5 7" key="2">
    <citation type="submission" date="2018-06" db="EMBL/GenBank/DDBJ databases">
        <authorList>
            <consortium name="Pathogen Informatics"/>
            <person name="Doyle S."/>
        </authorList>
    </citation>
    <scope>NUCLEOTIDE SEQUENCE [LARGE SCALE GENOMIC DNA]</scope>
    <source>
        <strain evidence="5 7">NCTC12022</strain>
    </source>
</reference>
<accession>A0A0W0TH34</accession>
<keyword evidence="1 2" id="KW-0732">Signal</keyword>
<evidence type="ECO:0000256" key="2">
    <source>
        <dbReference type="SAM" id="SignalP"/>
    </source>
</evidence>
<reference evidence="4 6" key="1">
    <citation type="submission" date="2015-11" db="EMBL/GenBank/DDBJ databases">
        <title>Genomic analysis of 38 Legionella species identifies large and diverse effector repertoires.</title>
        <authorList>
            <person name="Burstein D."/>
            <person name="Amaro F."/>
            <person name="Zusman T."/>
            <person name="Lifshitz Z."/>
            <person name="Cohen O."/>
            <person name="Gilbert J.A."/>
            <person name="Pupko T."/>
            <person name="Shuman H.A."/>
            <person name="Segal G."/>
        </authorList>
    </citation>
    <scope>NUCLEOTIDE SEQUENCE [LARGE SCALE GENOMIC DNA]</scope>
    <source>
        <strain evidence="4 6">WO-44C</strain>
    </source>
</reference>
<evidence type="ECO:0000259" key="3">
    <source>
        <dbReference type="Pfam" id="PF13505"/>
    </source>
</evidence>
<dbReference type="RefSeq" id="WP_058447394.1">
    <property type="nucleotide sequence ID" value="NZ_CAAAHT010000033.1"/>
</dbReference>
<dbReference type="InterPro" id="IPR027385">
    <property type="entry name" value="Beta-barrel_OMP"/>
</dbReference>
<dbReference type="STRING" id="453.Lfee_2542"/>
<dbReference type="AlphaFoldDB" id="A0A0W0TH34"/>
<dbReference type="InterPro" id="IPR011250">
    <property type="entry name" value="OMP/PagP_B-barrel"/>
</dbReference>
<dbReference type="EMBL" id="UASS01000032">
    <property type="protein sequence ID" value="SPX62038.1"/>
    <property type="molecule type" value="Genomic_DNA"/>
</dbReference>
<dbReference type="Pfam" id="PF13505">
    <property type="entry name" value="OMP_b-brl"/>
    <property type="match status" value="1"/>
</dbReference>
<sequence>MKRTLLCLLASCLAGTTFSAAHPLYAEAGFGMASWSAGAAKESQSPTGRLSIGLAVSDSPLAVGIEAGIQSGATLRLAIPKESIEALGGVLIEGQLRPLLDALVSLKAPLGDTPFFAMVKGGVAYRQMNTDHDSVNNLNAVSLEGQAGLGYRFTQQVSASLAYQQIAGKKTTVRVNELTETGRLENIPAQQALLLSFSLRFS</sequence>
<dbReference type="EMBL" id="LNYB01000085">
    <property type="protein sequence ID" value="KTC94878.1"/>
    <property type="molecule type" value="Genomic_DNA"/>
</dbReference>
<protein>
    <recommendedName>
        <fullName evidence="3">Outer membrane protein beta-barrel domain-containing protein</fullName>
    </recommendedName>
</protein>
<evidence type="ECO:0000313" key="4">
    <source>
        <dbReference type="EMBL" id="KTC94878.1"/>
    </source>
</evidence>
<dbReference type="Proteomes" id="UP000054698">
    <property type="component" value="Unassembled WGS sequence"/>
</dbReference>
<dbReference type="Proteomes" id="UP000251942">
    <property type="component" value="Unassembled WGS sequence"/>
</dbReference>